<evidence type="ECO:0000256" key="1">
    <source>
        <dbReference type="RuleBase" id="RU365010"/>
    </source>
</evidence>
<dbReference type="InterPro" id="IPR001372">
    <property type="entry name" value="Dynein_light_chain_typ-1/2"/>
</dbReference>
<proteinExistence type="inferred from homology"/>
<protein>
    <recommendedName>
        <fullName evidence="1">Dynein light chain</fullName>
    </recommendedName>
</protein>
<dbReference type="GO" id="GO:0005868">
    <property type="term" value="C:cytoplasmic dynein complex"/>
    <property type="evidence" value="ECO:0007669"/>
    <property type="project" value="TreeGrafter"/>
</dbReference>
<dbReference type="GO" id="GO:0045505">
    <property type="term" value="F:dynein intermediate chain binding"/>
    <property type="evidence" value="ECO:0007669"/>
    <property type="project" value="TreeGrafter"/>
</dbReference>
<dbReference type="PANTHER" id="PTHR11886:SF35">
    <property type="entry name" value="DYNEIN LIGHT CHAIN"/>
    <property type="match status" value="1"/>
</dbReference>
<dbReference type="GO" id="GO:0005874">
    <property type="term" value="C:microtubule"/>
    <property type="evidence" value="ECO:0007669"/>
    <property type="project" value="UniProtKB-KW"/>
</dbReference>
<accession>A0A7S2SHV0</accession>
<dbReference type="AlphaFoldDB" id="A0A7S2SHV0"/>
<keyword evidence="1" id="KW-0963">Cytoplasm</keyword>
<keyword evidence="1" id="KW-0505">Motor protein</keyword>
<sequence>MKENTSKGVNKKQQNENSLADKAVVHCQGADQAVLDFVIAASGKALTLFIKGEFQRYHEVAQEITQACVEKFGGAWHTIVGKSYGSFVSHEDKNLVYISIGQVLVLTYKHG</sequence>
<reference evidence="2" key="1">
    <citation type="submission" date="2021-01" db="EMBL/GenBank/DDBJ databases">
        <authorList>
            <person name="Corre E."/>
            <person name="Pelletier E."/>
            <person name="Niang G."/>
            <person name="Scheremetjew M."/>
            <person name="Finn R."/>
            <person name="Kale V."/>
            <person name="Holt S."/>
            <person name="Cochrane G."/>
            <person name="Meng A."/>
            <person name="Brown T."/>
            <person name="Cohen L."/>
        </authorList>
    </citation>
    <scope>NUCLEOTIDE SEQUENCE</scope>
    <source>
        <strain evidence="2">NY070348D</strain>
    </source>
</reference>
<dbReference type="Gene3D" id="3.30.740.10">
    <property type="entry name" value="Protein Inhibitor Of Neuronal Nitric Oxide Synthase"/>
    <property type="match status" value="1"/>
</dbReference>
<dbReference type="PANTHER" id="PTHR11886">
    <property type="entry name" value="DYNEIN LIGHT CHAIN"/>
    <property type="match status" value="1"/>
</dbReference>
<dbReference type="GO" id="GO:0007017">
    <property type="term" value="P:microtubule-based process"/>
    <property type="evidence" value="ECO:0007669"/>
    <property type="project" value="InterPro"/>
</dbReference>
<dbReference type="EMBL" id="HBHK01022468">
    <property type="protein sequence ID" value="CAD9700472.1"/>
    <property type="molecule type" value="Transcribed_RNA"/>
</dbReference>
<evidence type="ECO:0000313" key="2">
    <source>
        <dbReference type="EMBL" id="CAD9700472.1"/>
    </source>
</evidence>
<dbReference type="SUPFAM" id="SSF54648">
    <property type="entry name" value="DLC"/>
    <property type="match status" value="1"/>
</dbReference>
<keyword evidence="1" id="KW-0206">Cytoskeleton</keyword>
<comment type="subcellular location">
    <subcellularLocation>
        <location evidence="1">Cytoplasm</location>
        <location evidence="1">Cytoskeleton</location>
    </subcellularLocation>
</comment>
<dbReference type="SMART" id="SM01375">
    <property type="entry name" value="Dynein_light"/>
    <property type="match status" value="1"/>
</dbReference>
<organism evidence="2">
    <name type="scientific">Mucochytrium quahogii</name>
    <dbReference type="NCBI Taxonomy" id="96639"/>
    <lineage>
        <taxon>Eukaryota</taxon>
        <taxon>Sar</taxon>
        <taxon>Stramenopiles</taxon>
        <taxon>Bigyra</taxon>
        <taxon>Labyrinthulomycetes</taxon>
        <taxon>Thraustochytrida</taxon>
        <taxon>Thraustochytriidae</taxon>
        <taxon>Mucochytrium</taxon>
    </lineage>
</organism>
<dbReference type="Pfam" id="PF01221">
    <property type="entry name" value="Dynein_light"/>
    <property type="match status" value="1"/>
</dbReference>
<dbReference type="InterPro" id="IPR037177">
    <property type="entry name" value="DLC_sf"/>
</dbReference>
<gene>
    <name evidence="2" type="ORF">QSP1433_LOCUS14260</name>
</gene>
<keyword evidence="1" id="KW-0243">Dynein</keyword>
<keyword evidence="1" id="KW-0493">Microtubule</keyword>
<comment type="similarity">
    <text evidence="1">Belongs to the dynein light chain family.</text>
</comment>
<name>A0A7S2SHV0_9STRA</name>